<feature type="region of interest" description="Disordered" evidence="5">
    <location>
        <begin position="74"/>
        <end position="98"/>
    </location>
</feature>
<feature type="region of interest" description="Disordered" evidence="5">
    <location>
        <begin position="36"/>
        <end position="62"/>
    </location>
</feature>
<dbReference type="GO" id="GO:0008270">
    <property type="term" value="F:zinc ion binding"/>
    <property type="evidence" value="ECO:0007669"/>
    <property type="project" value="UniProtKB-KW"/>
</dbReference>
<evidence type="ECO:0000256" key="4">
    <source>
        <dbReference type="PROSITE-ProRule" id="PRU00134"/>
    </source>
</evidence>
<evidence type="ECO:0000256" key="2">
    <source>
        <dbReference type="ARBA" id="ARBA00022771"/>
    </source>
</evidence>
<keyword evidence="2 4" id="KW-0863">Zinc-finger</keyword>
<organism evidence="8 9">
    <name type="scientific">Digitaria exilis</name>
    <dbReference type="NCBI Taxonomy" id="1010633"/>
    <lineage>
        <taxon>Eukaryota</taxon>
        <taxon>Viridiplantae</taxon>
        <taxon>Streptophyta</taxon>
        <taxon>Embryophyta</taxon>
        <taxon>Tracheophyta</taxon>
        <taxon>Spermatophyta</taxon>
        <taxon>Magnoliopsida</taxon>
        <taxon>Liliopsida</taxon>
        <taxon>Poales</taxon>
        <taxon>Poaceae</taxon>
        <taxon>PACMAD clade</taxon>
        <taxon>Panicoideae</taxon>
        <taxon>Panicodae</taxon>
        <taxon>Paniceae</taxon>
        <taxon>Anthephorinae</taxon>
        <taxon>Digitaria</taxon>
    </lineage>
</organism>
<keyword evidence="1" id="KW-0479">Metal-binding</keyword>
<gene>
    <name evidence="8" type="ORF">HU200_011448</name>
</gene>
<evidence type="ECO:0000256" key="3">
    <source>
        <dbReference type="ARBA" id="ARBA00022833"/>
    </source>
</evidence>
<dbReference type="PANTHER" id="PTHR46758">
    <property type="entry name" value="MYND DOMAIN-CONTAINING"/>
    <property type="match status" value="1"/>
</dbReference>
<feature type="compositionally biased region" description="Low complexity" evidence="5">
    <location>
        <begin position="82"/>
        <end position="95"/>
    </location>
</feature>
<keyword evidence="6" id="KW-0732">Signal</keyword>
<dbReference type="Pfam" id="PF12937">
    <property type="entry name" value="F-box-like"/>
    <property type="match status" value="1"/>
</dbReference>
<comment type="caution">
    <text evidence="8">The sequence shown here is derived from an EMBL/GenBank/DDBJ whole genome shotgun (WGS) entry which is preliminary data.</text>
</comment>
<dbReference type="InterPro" id="IPR044508">
    <property type="entry name" value="At5g50450/At1g67340-like"/>
</dbReference>
<feature type="chain" id="PRO_5032634020" description="MYND-type domain-containing protein" evidence="6">
    <location>
        <begin position="20"/>
        <end position="449"/>
    </location>
</feature>
<dbReference type="PROSITE" id="PS50865">
    <property type="entry name" value="ZF_MYND_2"/>
    <property type="match status" value="1"/>
</dbReference>
<evidence type="ECO:0000313" key="9">
    <source>
        <dbReference type="Proteomes" id="UP000636709"/>
    </source>
</evidence>
<dbReference type="SUPFAM" id="SSF81383">
    <property type="entry name" value="F-box domain"/>
    <property type="match status" value="1"/>
</dbReference>
<evidence type="ECO:0000256" key="6">
    <source>
        <dbReference type="SAM" id="SignalP"/>
    </source>
</evidence>
<dbReference type="Gene3D" id="1.25.40.10">
    <property type="entry name" value="Tetratricopeptide repeat domain"/>
    <property type="match status" value="1"/>
</dbReference>
<dbReference type="Pfam" id="PF23310">
    <property type="entry name" value="TPR_27"/>
    <property type="match status" value="1"/>
</dbReference>
<evidence type="ECO:0000256" key="5">
    <source>
        <dbReference type="SAM" id="MobiDB-lite"/>
    </source>
</evidence>
<sequence>MAGVLSTVLAILDLISVRSLYVNNGMITFEIAANEQSNRRTHTHTRGTDRKDNGSAIHEPRPATRYRTSACYGGVRSNATAPSPSNQPPRSRSNPYCHVDAYGLPARPPLSSSSLCTTPPRRVSCRAGHSRHEEAGEAALELDQRKQRWLVFGHGGGVDAFDRLPDDLVLAVLAGVAARAASPADLAAAAMTCRRFRELAAHPVVLSRASSAAVAVRAARWSEAAHRFLRLCADAGNLHACYLLGMVRFYCLGSRETGTALLARAARGGHAAALYALAVMRFNGSGGAGKADRDPRGGVALCARAAWLGHVPALRELGHCIQDGYGARRDVAAGRRLLLHSAAHELAVAEEDEDAASRFMVDWWALRGTIEKSSVAAAGEGGDDVEERRLCSQARCGRRETRRHEFRRCSVCGTSSYCSRACQAMDWKRAHRWQCGPAAARWIAAVNAY</sequence>
<feature type="signal peptide" evidence="6">
    <location>
        <begin position="1"/>
        <end position="19"/>
    </location>
</feature>
<name>A0A835FGE3_9POAL</name>
<keyword evidence="9" id="KW-1185">Reference proteome</keyword>
<evidence type="ECO:0000259" key="7">
    <source>
        <dbReference type="PROSITE" id="PS50865"/>
    </source>
</evidence>
<dbReference type="EMBL" id="JACEFO010000846">
    <property type="protein sequence ID" value="KAF8754830.1"/>
    <property type="molecule type" value="Genomic_DNA"/>
</dbReference>
<dbReference type="OrthoDB" id="432970at2759"/>
<evidence type="ECO:0000256" key="1">
    <source>
        <dbReference type="ARBA" id="ARBA00022723"/>
    </source>
</evidence>
<keyword evidence="3" id="KW-0862">Zinc</keyword>
<dbReference type="Pfam" id="PF01753">
    <property type="entry name" value="zf-MYND"/>
    <property type="match status" value="1"/>
</dbReference>
<dbReference type="PANTHER" id="PTHR46758:SF4">
    <property type="entry name" value="MYND FINGER FAMILY PROTEIN, EXPRESSED"/>
    <property type="match status" value="1"/>
</dbReference>
<protein>
    <recommendedName>
        <fullName evidence="7">MYND-type domain-containing protein</fullName>
    </recommendedName>
</protein>
<dbReference type="Proteomes" id="UP000636709">
    <property type="component" value="Unassembled WGS sequence"/>
</dbReference>
<accession>A0A835FGE3</accession>
<proteinExistence type="predicted"/>
<dbReference type="InterPro" id="IPR011990">
    <property type="entry name" value="TPR-like_helical_dom_sf"/>
</dbReference>
<feature type="domain" description="MYND-type" evidence="7">
    <location>
        <begin position="393"/>
        <end position="435"/>
    </location>
</feature>
<dbReference type="InterPro" id="IPR036047">
    <property type="entry name" value="F-box-like_dom_sf"/>
</dbReference>
<dbReference type="InterPro" id="IPR001810">
    <property type="entry name" value="F-box_dom"/>
</dbReference>
<dbReference type="SUPFAM" id="SSF81901">
    <property type="entry name" value="HCP-like"/>
    <property type="match status" value="1"/>
</dbReference>
<dbReference type="SUPFAM" id="SSF144232">
    <property type="entry name" value="HIT/MYND zinc finger-like"/>
    <property type="match status" value="1"/>
</dbReference>
<dbReference type="InterPro" id="IPR057136">
    <property type="entry name" value="At2g35280_TPR_dom"/>
</dbReference>
<reference evidence="8" key="1">
    <citation type="submission" date="2020-07" db="EMBL/GenBank/DDBJ databases">
        <title>Genome sequence and genetic diversity analysis of an under-domesticated orphan crop, white fonio (Digitaria exilis).</title>
        <authorList>
            <person name="Bennetzen J.L."/>
            <person name="Chen S."/>
            <person name="Ma X."/>
            <person name="Wang X."/>
            <person name="Yssel A.E.J."/>
            <person name="Chaluvadi S.R."/>
            <person name="Johnson M."/>
            <person name="Gangashetty P."/>
            <person name="Hamidou F."/>
            <person name="Sanogo M.D."/>
            <person name="Zwaenepoel A."/>
            <person name="Wallace J."/>
            <person name="Van De Peer Y."/>
            <person name="Van Deynze A."/>
        </authorList>
    </citation>
    <scope>NUCLEOTIDE SEQUENCE</scope>
    <source>
        <tissue evidence="8">Leaves</tissue>
    </source>
</reference>
<dbReference type="Gene3D" id="6.10.140.2220">
    <property type="match status" value="1"/>
</dbReference>
<evidence type="ECO:0000313" key="8">
    <source>
        <dbReference type="EMBL" id="KAF8754830.1"/>
    </source>
</evidence>
<feature type="compositionally biased region" description="Basic and acidic residues" evidence="5">
    <location>
        <begin position="46"/>
        <end position="62"/>
    </location>
</feature>
<dbReference type="InterPro" id="IPR002893">
    <property type="entry name" value="Znf_MYND"/>
</dbReference>
<dbReference type="AlphaFoldDB" id="A0A835FGE3"/>